<evidence type="ECO:0000313" key="3">
    <source>
        <dbReference type="Proteomes" id="UP000051020"/>
    </source>
</evidence>
<dbReference type="EMBL" id="AZCU01000003">
    <property type="protein sequence ID" value="KRK26538.1"/>
    <property type="molecule type" value="Genomic_DNA"/>
</dbReference>
<feature type="transmembrane region" description="Helical" evidence="1">
    <location>
        <begin position="43"/>
        <end position="64"/>
    </location>
</feature>
<sequence length="531" mass="59473">MNNQQLRVLLAVNLRLVNPQLTERLRKKGTSGSALSKKLTRQFYLNALLFLGVYGLTMVAIDFSKLPGMFTFYVALFILLGISQSIAGIYNVFFAGNDLAEYLPLPFRNQEIFLSKILVVIFNTVPFTIPLPLIFVMTMTQAGYFVGLGIVLAILMYALILGLILCGCALIVFGLTKLKVFRTHQKMVMNIMLGLNALLVFVGILLMNRGSAADSGTRIDRTVLTPFLPVYKAFMTPLTIESVLTWVGLIVALLVVLTLTWRFVLLHLVEQLTQVNTVLTANRQRRHPRQHNLNRILRSYQWQLLKEPSLALQLFTNSILLPMILVGSVLFSGSRANWSQLSLNWVGVWFVAGMAGAIINVNQTSLVGNLISLDKMNFDFVSALPIPLARYLRQKFYLGYWFQVAINATIALVIGIAVHAPLVLDVALILGTAWGTYLAAQHYFKRDYQLRMTNWTNVTQLFNRGGGNFGLLLNLLVCSVIGMIVIVSYSVLIYSFAASAVWINVIVLLVLALASGALVWYNHRTFWRRLD</sequence>
<organism evidence="2 3">
    <name type="scientific">Lactiplantibacillus pentosus DSM 20314</name>
    <dbReference type="NCBI Taxonomy" id="1423791"/>
    <lineage>
        <taxon>Bacteria</taxon>
        <taxon>Bacillati</taxon>
        <taxon>Bacillota</taxon>
        <taxon>Bacilli</taxon>
        <taxon>Lactobacillales</taxon>
        <taxon>Lactobacillaceae</taxon>
        <taxon>Lactiplantibacillus</taxon>
    </lineage>
</organism>
<feature type="transmembrane region" description="Helical" evidence="1">
    <location>
        <begin position="113"/>
        <end position="136"/>
    </location>
</feature>
<feature type="transmembrane region" description="Helical" evidence="1">
    <location>
        <begin position="343"/>
        <end position="361"/>
    </location>
</feature>
<evidence type="ECO:0000256" key="1">
    <source>
        <dbReference type="SAM" id="Phobius"/>
    </source>
</evidence>
<feature type="transmembrane region" description="Helical" evidence="1">
    <location>
        <begin position="398"/>
        <end position="420"/>
    </location>
</feature>
<feature type="transmembrane region" description="Helical" evidence="1">
    <location>
        <begin position="500"/>
        <end position="521"/>
    </location>
</feature>
<feature type="transmembrane region" description="Helical" evidence="1">
    <location>
        <begin position="187"/>
        <end position="207"/>
    </location>
</feature>
<dbReference type="GeneID" id="49393911"/>
<keyword evidence="1" id="KW-0812">Transmembrane</keyword>
<protein>
    <submittedName>
        <fullName evidence="2">Abc transporter, permease protein</fullName>
    </submittedName>
</protein>
<dbReference type="AlphaFoldDB" id="A0A837RCX2"/>
<feature type="transmembrane region" description="Helical" evidence="1">
    <location>
        <begin position="142"/>
        <end position="175"/>
    </location>
</feature>
<keyword evidence="1" id="KW-0472">Membrane</keyword>
<proteinExistence type="predicted"/>
<evidence type="ECO:0000313" key="2">
    <source>
        <dbReference type="EMBL" id="KRK26538.1"/>
    </source>
</evidence>
<feature type="transmembrane region" description="Helical" evidence="1">
    <location>
        <begin position="471"/>
        <end position="494"/>
    </location>
</feature>
<dbReference type="Proteomes" id="UP000051020">
    <property type="component" value="Unassembled WGS sequence"/>
</dbReference>
<accession>A0A837RCX2</accession>
<feature type="transmembrane region" description="Helical" evidence="1">
    <location>
        <begin position="243"/>
        <end position="264"/>
    </location>
</feature>
<comment type="caution">
    <text evidence="2">The sequence shown here is derived from an EMBL/GenBank/DDBJ whole genome shotgun (WGS) entry which is preliminary data.</text>
</comment>
<feature type="transmembrane region" description="Helical" evidence="1">
    <location>
        <begin position="70"/>
        <end position="93"/>
    </location>
</feature>
<reference evidence="2 3" key="1">
    <citation type="journal article" date="2015" name="Genome Announc.">
        <title>Expanding the biotechnology potential of lactobacilli through comparative genomics of 213 strains and associated genera.</title>
        <authorList>
            <person name="Sun Z."/>
            <person name="Harris H.M."/>
            <person name="McCann A."/>
            <person name="Guo C."/>
            <person name="Argimon S."/>
            <person name="Zhang W."/>
            <person name="Yang X."/>
            <person name="Jeffery I.B."/>
            <person name="Cooney J.C."/>
            <person name="Kagawa T.F."/>
            <person name="Liu W."/>
            <person name="Song Y."/>
            <person name="Salvetti E."/>
            <person name="Wrobel A."/>
            <person name="Rasinkangas P."/>
            <person name="Parkhill J."/>
            <person name="Rea M.C."/>
            <person name="O'Sullivan O."/>
            <person name="Ritari J."/>
            <person name="Douillard F.P."/>
            <person name="Paul Ross R."/>
            <person name="Yang R."/>
            <person name="Briner A.E."/>
            <person name="Felis G.E."/>
            <person name="de Vos W.M."/>
            <person name="Barrangou R."/>
            <person name="Klaenhammer T.R."/>
            <person name="Caufield P.W."/>
            <person name="Cui Y."/>
            <person name="Zhang H."/>
            <person name="O'Toole P.W."/>
        </authorList>
    </citation>
    <scope>NUCLEOTIDE SEQUENCE [LARGE SCALE GENOMIC DNA]</scope>
    <source>
        <strain evidence="2 3">DSM 20314</strain>
    </source>
</reference>
<dbReference type="RefSeq" id="WP_050338752.1">
    <property type="nucleotide sequence ID" value="NZ_AZCU01000003.1"/>
</dbReference>
<keyword evidence="1" id="KW-1133">Transmembrane helix</keyword>
<gene>
    <name evidence="2" type="ORF">FD24_GL002280</name>
</gene>
<name>A0A837RCX2_LACPE</name>
<feature type="transmembrane region" description="Helical" evidence="1">
    <location>
        <begin position="310"/>
        <end position="331"/>
    </location>
</feature>
<feature type="transmembrane region" description="Helical" evidence="1">
    <location>
        <begin position="426"/>
        <end position="444"/>
    </location>
</feature>